<comment type="caution">
    <text evidence="1">The sequence shown here is derived from an EMBL/GenBank/DDBJ whole genome shotgun (WGS) entry which is preliminary data.</text>
</comment>
<dbReference type="Proteomes" id="UP001146120">
    <property type="component" value="Unassembled WGS sequence"/>
</dbReference>
<gene>
    <name evidence="1" type="ORF">N0F65_001952</name>
</gene>
<keyword evidence="2" id="KW-1185">Reference proteome</keyword>
<protein>
    <submittedName>
        <fullName evidence="1">Uncharacterized protein</fullName>
    </submittedName>
</protein>
<evidence type="ECO:0000313" key="1">
    <source>
        <dbReference type="EMBL" id="DAZ98077.1"/>
    </source>
</evidence>
<dbReference type="EMBL" id="DAKRPA010000117">
    <property type="protein sequence ID" value="DAZ98077.1"/>
    <property type="molecule type" value="Genomic_DNA"/>
</dbReference>
<sequence length="103" mass="11980">MNGVKTLRRATQSFTIIFNVRTHPSVNDAYRQRDLSAFVQVSSAAINIHIWIEWIVMENRELSMCDKMLTRNYANLEQVSTKMEVCEAVEEDIRKSCATRRLV</sequence>
<organism evidence="1 2">
    <name type="scientific">Lagenidium giganteum</name>
    <dbReference type="NCBI Taxonomy" id="4803"/>
    <lineage>
        <taxon>Eukaryota</taxon>
        <taxon>Sar</taxon>
        <taxon>Stramenopiles</taxon>
        <taxon>Oomycota</taxon>
        <taxon>Peronosporomycetes</taxon>
        <taxon>Pythiales</taxon>
        <taxon>Pythiaceae</taxon>
    </lineage>
</organism>
<accession>A0AAV2YSV5</accession>
<dbReference type="AlphaFoldDB" id="A0AAV2YSV5"/>
<name>A0AAV2YSV5_9STRA</name>
<reference evidence="1" key="2">
    <citation type="journal article" date="2023" name="Microbiol Resour">
        <title>Decontamination and Annotation of the Draft Genome Sequence of the Oomycete Lagenidium giganteum ARSEF 373.</title>
        <authorList>
            <person name="Morgan W.R."/>
            <person name="Tartar A."/>
        </authorList>
    </citation>
    <scope>NUCLEOTIDE SEQUENCE</scope>
    <source>
        <strain evidence="1">ARSEF 373</strain>
    </source>
</reference>
<evidence type="ECO:0000313" key="2">
    <source>
        <dbReference type="Proteomes" id="UP001146120"/>
    </source>
</evidence>
<reference evidence="1" key="1">
    <citation type="submission" date="2022-11" db="EMBL/GenBank/DDBJ databases">
        <authorList>
            <person name="Morgan W.R."/>
            <person name="Tartar A."/>
        </authorList>
    </citation>
    <scope>NUCLEOTIDE SEQUENCE</scope>
    <source>
        <strain evidence="1">ARSEF 373</strain>
    </source>
</reference>
<proteinExistence type="predicted"/>